<protein>
    <submittedName>
        <fullName evidence="2">Methyltransferase-like 26,UPF0585 protein CG18661</fullName>
    </submittedName>
</protein>
<accession>A0A6J8AXM3</accession>
<dbReference type="InterPro" id="IPR029063">
    <property type="entry name" value="SAM-dependent_MTases_sf"/>
</dbReference>
<evidence type="ECO:0000313" key="3">
    <source>
        <dbReference type="Proteomes" id="UP000507470"/>
    </source>
</evidence>
<dbReference type="GO" id="GO:0032259">
    <property type="term" value="P:methylation"/>
    <property type="evidence" value="ECO:0007669"/>
    <property type="project" value="UniProtKB-KW"/>
</dbReference>
<evidence type="ECO:0000256" key="1">
    <source>
        <dbReference type="ARBA" id="ARBA00008308"/>
    </source>
</evidence>
<gene>
    <name evidence="2" type="ORF">MCOR_12697</name>
</gene>
<comment type="similarity">
    <text evidence="1">Belongs to the UPF0585 family.</text>
</comment>
<proteinExistence type="inferred from homology"/>
<organism evidence="2 3">
    <name type="scientific">Mytilus coruscus</name>
    <name type="common">Sea mussel</name>
    <dbReference type="NCBI Taxonomy" id="42192"/>
    <lineage>
        <taxon>Eukaryota</taxon>
        <taxon>Metazoa</taxon>
        <taxon>Spiralia</taxon>
        <taxon>Lophotrochozoa</taxon>
        <taxon>Mollusca</taxon>
        <taxon>Bivalvia</taxon>
        <taxon>Autobranchia</taxon>
        <taxon>Pteriomorphia</taxon>
        <taxon>Mytilida</taxon>
        <taxon>Mytiloidea</taxon>
        <taxon>Mytilidae</taxon>
        <taxon>Mytilinae</taxon>
        <taxon>Mytilus</taxon>
    </lineage>
</organism>
<dbReference type="PANTHER" id="PTHR20974:SF0">
    <property type="entry name" value="UPF0585 PROTEIN CG18661"/>
    <property type="match status" value="1"/>
</dbReference>
<evidence type="ECO:0000313" key="2">
    <source>
        <dbReference type="EMBL" id="CAC5375834.1"/>
    </source>
</evidence>
<dbReference type="AlphaFoldDB" id="A0A6J8AXM3"/>
<name>A0A6J8AXM3_MYTCO</name>
<dbReference type="OrthoDB" id="10258744at2759"/>
<dbReference type="GO" id="GO:0008168">
    <property type="term" value="F:methyltransferase activity"/>
    <property type="evidence" value="ECO:0007669"/>
    <property type="project" value="UniProtKB-KW"/>
</dbReference>
<dbReference type="Pfam" id="PF06080">
    <property type="entry name" value="DUF938"/>
    <property type="match status" value="1"/>
</dbReference>
<dbReference type="PANTHER" id="PTHR20974">
    <property type="entry name" value="UPF0585 PROTEIN CG18661"/>
    <property type="match status" value="1"/>
</dbReference>
<dbReference type="SUPFAM" id="SSF53335">
    <property type="entry name" value="S-adenosyl-L-methionine-dependent methyltransferases"/>
    <property type="match status" value="1"/>
</dbReference>
<reference evidence="2 3" key="1">
    <citation type="submission" date="2020-06" db="EMBL/GenBank/DDBJ databases">
        <authorList>
            <person name="Li R."/>
            <person name="Bekaert M."/>
        </authorList>
    </citation>
    <scope>NUCLEOTIDE SEQUENCE [LARGE SCALE GENOMIC DNA]</scope>
    <source>
        <strain evidence="3">wild</strain>
    </source>
</reference>
<sequence>MILKQLFKQLLNIRMFHVPPAERNKEPILKVLQKYIPQGFKGRALEIASGAGVHVAYFAQFYPNITWQPTEYDQKTLGSISAYIAHTGVKNVHPPLHVDITIPPEDLKIDTISPGNVDIIDNINMIHISPWTTAIGLFRTAKYFLRPAGYLFLYGPFAIQGKITPDSNVQFDSSLRARDSQWGLRDIDDVKKLAEENGLKFLEMIDMPANNKTVIFQKNS</sequence>
<dbReference type="Gene3D" id="3.40.50.150">
    <property type="entry name" value="Vaccinia Virus protein VP39"/>
    <property type="match status" value="1"/>
</dbReference>
<dbReference type="EMBL" id="CACVKT020002165">
    <property type="protein sequence ID" value="CAC5375834.1"/>
    <property type="molecule type" value="Genomic_DNA"/>
</dbReference>
<keyword evidence="3" id="KW-1185">Reference proteome</keyword>
<keyword evidence="2" id="KW-0489">Methyltransferase</keyword>
<dbReference type="InterPro" id="IPR010342">
    <property type="entry name" value="DUF938"/>
</dbReference>
<keyword evidence="2" id="KW-0808">Transferase</keyword>
<dbReference type="Proteomes" id="UP000507470">
    <property type="component" value="Unassembled WGS sequence"/>
</dbReference>